<accession>A0A4S2D293</accession>
<reference evidence="1 2" key="1">
    <citation type="submission" date="2019-04" db="EMBL/GenBank/DDBJ databases">
        <title>Microbes associate with the intestines of laboratory mice.</title>
        <authorList>
            <person name="Navarre W."/>
            <person name="Wong E."/>
            <person name="Huang K."/>
            <person name="Tropini C."/>
            <person name="Ng K."/>
            <person name="Yu B."/>
        </authorList>
    </citation>
    <scope>NUCLEOTIDE SEQUENCE [LARGE SCALE GENOMIC DNA]</scope>
    <source>
        <strain evidence="1 2">NM62_B4-13</strain>
    </source>
</reference>
<comment type="caution">
    <text evidence="1">The sequence shown here is derived from an EMBL/GenBank/DDBJ whole genome shotgun (WGS) entry which is preliminary data.</text>
</comment>
<evidence type="ECO:0000313" key="2">
    <source>
        <dbReference type="Proteomes" id="UP000306631"/>
    </source>
</evidence>
<dbReference type="EMBL" id="SRYW01000004">
    <property type="protein sequence ID" value="TGY35256.1"/>
    <property type="molecule type" value="Genomic_DNA"/>
</dbReference>
<dbReference type="AlphaFoldDB" id="A0A4S2D293"/>
<gene>
    <name evidence="1" type="ORF">E5352_05925</name>
</gene>
<name>A0A4S2D293_STEMA</name>
<dbReference type="OrthoDB" id="6052884at2"/>
<proteinExistence type="predicted"/>
<dbReference type="RefSeq" id="WP_136003923.1">
    <property type="nucleotide sequence ID" value="NZ_SRYW01000004.1"/>
</dbReference>
<evidence type="ECO:0000313" key="1">
    <source>
        <dbReference type="EMBL" id="TGY35256.1"/>
    </source>
</evidence>
<protein>
    <submittedName>
        <fullName evidence="1">Uncharacterized protein</fullName>
    </submittedName>
</protein>
<dbReference type="Proteomes" id="UP000306631">
    <property type="component" value="Unassembled WGS sequence"/>
</dbReference>
<sequence>MMGMGSSGSGAATKAAQDEAWRQSNINQAVGQVDQIYGSPRRQADYNDFLGASRTYYTNELEKQKGVADRSLKFAMARSGLTGGSASADANRLLGQKYTQGILDADRLAQGAVADLRAADQNSRLNLISQVQSGLDVTSGAQQAAQALQGNLASGRSSMRASNLGDIFGGLAAVYDRSRDMAAERRGNQAYGLVYQPGFGMGGTR</sequence>
<organism evidence="1 2">
    <name type="scientific">Stenotrophomonas maltophilia</name>
    <name type="common">Pseudomonas maltophilia</name>
    <name type="synonym">Xanthomonas maltophilia</name>
    <dbReference type="NCBI Taxonomy" id="40324"/>
    <lineage>
        <taxon>Bacteria</taxon>
        <taxon>Pseudomonadati</taxon>
        <taxon>Pseudomonadota</taxon>
        <taxon>Gammaproteobacteria</taxon>
        <taxon>Lysobacterales</taxon>
        <taxon>Lysobacteraceae</taxon>
        <taxon>Stenotrophomonas</taxon>
        <taxon>Stenotrophomonas maltophilia group</taxon>
    </lineage>
</organism>